<keyword evidence="1" id="KW-1133">Transmembrane helix</keyword>
<reference evidence="2" key="1">
    <citation type="submission" date="2020-05" db="EMBL/GenBank/DDBJ databases">
        <authorList>
            <person name="Chiriac C."/>
            <person name="Salcher M."/>
            <person name="Ghai R."/>
            <person name="Kavagutti S V."/>
        </authorList>
    </citation>
    <scope>NUCLEOTIDE SEQUENCE</scope>
</reference>
<keyword evidence="1" id="KW-0812">Transmembrane</keyword>
<feature type="transmembrane region" description="Helical" evidence="1">
    <location>
        <begin position="35"/>
        <end position="55"/>
    </location>
</feature>
<gene>
    <name evidence="2" type="ORF">UFOPK3772_00424</name>
</gene>
<feature type="transmembrane region" description="Helical" evidence="1">
    <location>
        <begin position="67"/>
        <end position="90"/>
    </location>
</feature>
<name>A0A6J7ISB0_9ZZZZ</name>
<keyword evidence="1" id="KW-0472">Membrane</keyword>
<dbReference type="Pfam" id="PF20334">
    <property type="entry name" value="DUF6629"/>
    <property type="match status" value="1"/>
</dbReference>
<evidence type="ECO:0000256" key="1">
    <source>
        <dbReference type="SAM" id="Phobius"/>
    </source>
</evidence>
<dbReference type="EMBL" id="CAFBNE010000008">
    <property type="protein sequence ID" value="CAB4933690.1"/>
    <property type="molecule type" value="Genomic_DNA"/>
</dbReference>
<proteinExistence type="predicted"/>
<accession>A0A6J7ISB0</accession>
<evidence type="ECO:0000313" key="2">
    <source>
        <dbReference type="EMBL" id="CAB4933690.1"/>
    </source>
</evidence>
<protein>
    <submittedName>
        <fullName evidence="2">Unannotated protein</fullName>
    </submittedName>
</protein>
<sequence>MCLSPQFDAVVAVGISVVAVDALRHCRTGREVPLALLPAIFVAHTLLSAVMWLGVDGLVSDDMAQSAATLYLFIAYALMPIYLPIAILLIEPPGWHRRAVVAMCGVGAIPAVGYAVALGLGRGTAMPDSYYIAFSIDGTAGLLGVLYVVSTCGALLLSGSAPLISWGLVNAVVLSGLVAWNSLGLPALWCLWAAMTSVCVAWFMRRARAMEPGTDWVETALQPRGLRP</sequence>
<feature type="transmembrane region" description="Helical" evidence="1">
    <location>
        <begin position="99"/>
        <end position="118"/>
    </location>
</feature>
<dbReference type="AlphaFoldDB" id="A0A6J7ISB0"/>
<organism evidence="2">
    <name type="scientific">freshwater metagenome</name>
    <dbReference type="NCBI Taxonomy" id="449393"/>
    <lineage>
        <taxon>unclassified sequences</taxon>
        <taxon>metagenomes</taxon>
        <taxon>ecological metagenomes</taxon>
    </lineage>
</organism>
<feature type="transmembrane region" description="Helical" evidence="1">
    <location>
        <begin position="163"/>
        <end position="180"/>
    </location>
</feature>
<feature type="transmembrane region" description="Helical" evidence="1">
    <location>
        <begin position="130"/>
        <end position="156"/>
    </location>
</feature>
<feature type="transmembrane region" description="Helical" evidence="1">
    <location>
        <begin position="186"/>
        <end position="204"/>
    </location>
</feature>
<dbReference type="InterPro" id="IPR046737">
    <property type="entry name" value="DUF6629"/>
</dbReference>